<evidence type="ECO:0000256" key="7">
    <source>
        <dbReference type="RuleBase" id="RU000643"/>
    </source>
</evidence>
<organism evidence="9 10">
    <name type="scientific">Novilysobacter selenitireducens</name>
    <dbReference type="NCBI Taxonomy" id="2872639"/>
    <lineage>
        <taxon>Bacteria</taxon>
        <taxon>Pseudomonadati</taxon>
        <taxon>Pseudomonadota</taxon>
        <taxon>Gammaproteobacteria</taxon>
        <taxon>Lysobacterales</taxon>
        <taxon>Lysobacteraceae</taxon>
        <taxon>Novilysobacter</taxon>
    </lineage>
</organism>
<dbReference type="HAMAP" id="MF_00050">
    <property type="entry name" value="EF_Ts"/>
    <property type="match status" value="1"/>
</dbReference>
<keyword evidence="4 5" id="KW-0648">Protein biosynthesis</keyword>
<dbReference type="InterPro" id="IPR001816">
    <property type="entry name" value="Transl_elong_EFTs/EF1B"/>
</dbReference>
<dbReference type="GO" id="GO:0003746">
    <property type="term" value="F:translation elongation factor activity"/>
    <property type="evidence" value="ECO:0007669"/>
    <property type="project" value="UniProtKB-KW"/>
</dbReference>
<dbReference type="PANTHER" id="PTHR11741:SF0">
    <property type="entry name" value="ELONGATION FACTOR TS, MITOCHONDRIAL"/>
    <property type="match status" value="1"/>
</dbReference>
<keyword evidence="10" id="KW-1185">Reference proteome</keyword>
<feature type="domain" description="Translation elongation factor EFTs/EF1B dimerisation" evidence="8">
    <location>
        <begin position="71"/>
        <end position="269"/>
    </location>
</feature>
<dbReference type="NCBIfam" id="TIGR00116">
    <property type="entry name" value="tsf"/>
    <property type="match status" value="1"/>
</dbReference>
<dbReference type="InterPro" id="IPR036402">
    <property type="entry name" value="EF-Ts_dimer_sf"/>
</dbReference>
<dbReference type="PANTHER" id="PTHR11741">
    <property type="entry name" value="ELONGATION FACTOR TS"/>
    <property type="match status" value="1"/>
</dbReference>
<dbReference type="PROSITE" id="PS01127">
    <property type="entry name" value="EF_TS_2"/>
    <property type="match status" value="1"/>
</dbReference>
<comment type="function">
    <text evidence="5 6">Associates with the EF-Tu.GDP complex and induces the exchange of GDP to GTP. It remains bound to the aminoacyl-tRNA.EF-Tu.GTP complex up to the GTP hydrolysis stage on the ribosome.</text>
</comment>
<evidence type="ECO:0000256" key="6">
    <source>
        <dbReference type="RuleBase" id="RU000642"/>
    </source>
</evidence>
<evidence type="ECO:0000256" key="5">
    <source>
        <dbReference type="HAMAP-Rule" id="MF_00050"/>
    </source>
</evidence>
<keyword evidence="5" id="KW-0963">Cytoplasm</keyword>
<comment type="similarity">
    <text evidence="1 5 6">Belongs to the EF-Ts family.</text>
</comment>
<dbReference type="Gene3D" id="1.10.286.20">
    <property type="match status" value="1"/>
</dbReference>
<comment type="caution">
    <text evidence="9">The sequence shown here is derived from an EMBL/GenBank/DDBJ whole genome shotgun (WGS) entry which is preliminary data.</text>
</comment>
<proteinExistence type="inferred from homology"/>
<dbReference type="PROSITE" id="PS01126">
    <property type="entry name" value="EF_TS_1"/>
    <property type="match status" value="1"/>
</dbReference>
<dbReference type="Pfam" id="PF00889">
    <property type="entry name" value="EF_TS"/>
    <property type="match status" value="1"/>
</dbReference>
<dbReference type="EMBL" id="JAINZW010000004">
    <property type="protein sequence ID" value="MBZ4039720.1"/>
    <property type="molecule type" value="Genomic_DNA"/>
</dbReference>
<dbReference type="InterPro" id="IPR009060">
    <property type="entry name" value="UBA-like_sf"/>
</dbReference>
<accession>A0ABS7T788</accession>
<evidence type="ECO:0000259" key="8">
    <source>
        <dbReference type="Pfam" id="PF00889"/>
    </source>
</evidence>
<dbReference type="Gene3D" id="1.10.8.10">
    <property type="entry name" value="DNA helicase RuvA subunit, C-terminal domain"/>
    <property type="match status" value="1"/>
</dbReference>
<name>A0ABS7T788_9GAMM</name>
<sequence>MAEITASQVKELRERTGAGMMECKKALTENNGDIDAAAEWLRKSGLAKADKKASRVAAEGRIVAAQADGKGVLVEINSETDFVAKDENFVAFTEAVANAALEADDIDALKSTKLASGETVEESRSALIAKVGENVQVRRMARIDSANTIGAYVHGGRIGVLVEVKNGNADLARGLAMHVAAMNPPYISPAHVPADFVAKEKEIALAQVKDTGKPADILEKMISGKVAKTVNELCLTGQPYVLDTNQTVEAALKAAGAEVLQFVRLAVGEGIEKQADDFHAEVMKQAGLA</sequence>
<gene>
    <name evidence="5 9" type="primary">tsf</name>
    <name evidence="9" type="ORF">K6753_09245</name>
</gene>
<dbReference type="SUPFAM" id="SSF46934">
    <property type="entry name" value="UBA-like"/>
    <property type="match status" value="1"/>
</dbReference>
<comment type="subcellular location">
    <subcellularLocation>
        <location evidence="5 7">Cytoplasm</location>
    </subcellularLocation>
</comment>
<keyword evidence="3 5" id="KW-0251">Elongation factor</keyword>
<dbReference type="InterPro" id="IPR014039">
    <property type="entry name" value="Transl_elong_EFTs/EF1B_dimer"/>
</dbReference>
<dbReference type="Proteomes" id="UP001430954">
    <property type="component" value="Unassembled WGS sequence"/>
</dbReference>
<protein>
    <recommendedName>
        <fullName evidence="2 5">Elongation factor Ts</fullName>
        <shortName evidence="5">EF-Ts</shortName>
    </recommendedName>
</protein>
<dbReference type="SUPFAM" id="SSF54713">
    <property type="entry name" value="Elongation factor Ts (EF-Ts), dimerisation domain"/>
    <property type="match status" value="2"/>
</dbReference>
<dbReference type="RefSeq" id="WP_223676179.1">
    <property type="nucleotide sequence ID" value="NZ_JAINZW010000004.1"/>
</dbReference>
<evidence type="ECO:0000256" key="1">
    <source>
        <dbReference type="ARBA" id="ARBA00005532"/>
    </source>
</evidence>
<evidence type="ECO:0000313" key="10">
    <source>
        <dbReference type="Proteomes" id="UP001430954"/>
    </source>
</evidence>
<evidence type="ECO:0000256" key="2">
    <source>
        <dbReference type="ARBA" id="ARBA00016956"/>
    </source>
</evidence>
<dbReference type="InterPro" id="IPR018101">
    <property type="entry name" value="Transl_elong_Ts_CS"/>
</dbReference>
<dbReference type="CDD" id="cd14275">
    <property type="entry name" value="UBA_EF-Ts"/>
    <property type="match status" value="1"/>
</dbReference>
<reference evidence="9 10" key="1">
    <citation type="submission" date="2021-09" db="EMBL/GenBank/DDBJ databases">
        <title>Lysobacter sp. 13A isolated from the river sediment.</title>
        <authorList>
            <person name="Liu H."/>
            <person name="Li S."/>
            <person name="Mao S."/>
        </authorList>
    </citation>
    <scope>NUCLEOTIDE SEQUENCE [LARGE SCALE GENOMIC DNA]</scope>
    <source>
        <strain evidence="9 10">13A</strain>
    </source>
</reference>
<evidence type="ECO:0000256" key="3">
    <source>
        <dbReference type="ARBA" id="ARBA00022768"/>
    </source>
</evidence>
<evidence type="ECO:0000256" key="4">
    <source>
        <dbReference type="ARBA" id="ARBA00022917"/>
    </source>
</evidence>
<dbReference type="Gene3D" id="3.30.479.20">
    <property type="entry name" value="Elongation factor Ts, dimerisation domain"/>
    <property type="match status" value="2"/>
</dbReference>
<evidence type="ECO:0000313" key="9">
    <source>
        <dbReference type="EMBL" id="MBZ4039720.1"/>
    </source>
</evidence>
<feature type="region of interest" description="Involved in Mg(2+) ion dislocation from EF-Tu" evidence="5">
    <location>
        <begin position="80"/>
        <end position="83"/>
    </location>
</feature>